<dbReference type="InterPro" id="IPR008969">
    <property type="entry name" value="CarboxyPept-like_regulatory"/>
</dbReference>
<evidence type="ECO:0000259" key="1">
    <source>
        <dbReference type="Pfam" id="PF08400"/>
    </source>
</evidence>
<dbReference type="InterPro" id="IPR013609">
    <property type="entry name" value="Stf-like_N"/>
</dbReference>
<dbReference type="RefSeq" id="WP_406550591.1">
    <property type="nucleotide sequence ID" value="NZ_JBJHGH010000001.1"/>
</dbReference>
<dbReference type="EMBL" id="JBJHGH010000001">
    <property type="protein sequence ID" value="MFK8973922.1"/>
    <property type="molecule type" value="Genomic_DNA"/>
</dbReference>
<dbReference type="Pfam" id="PF08400">
    <property type="entry name" value="phage_tail_N"/>
    <property type="match status" value="1"/>
</dbReference>
<dbReference type="Proteomes" id="UP001622968">
    <property type="component" value="Unassembled WGS sequence"/>
</dbReference>
<comment type="caution">
    <text evidence="2">The sequence shown here is derived from an EMBL/GenBank/DDBJ whole genome shotgun (WGS) entry which is preliminary data.</text>
</comment>
<proteinExistence type="predicted"/>
<name>A0ABW8QES0_9GAMM</name>
<evidence type="ECO:0000313" key="3">
    <source>
        <dbReference type="Proteomes" id="UP001622968"/>
    </source>
</evidence>
<sequence length="853" mass="91835">MEIKENMAVLISGKLIGPNGDPRPNVTIMLVAVKTSSAVVKQAPSISTTTADGSYSLSVEVGTHNVMIEAHGRPFEKAGQITVYNDSNPGTLNDFLNAPGQDELTPAIVAMVDDMRVEAVGAAASAKVYAEEAKASSEIAKSGADAYPDAAAAQAAIDAGTETRRYFSVRSTISTQWVDEYENVNGVATPTGRYLSNGKYVDEIAASVISLLASLMETNKRTAALRQYQSEQWQWTVESALGPSQTAMALDNDFGLWLAGLKSSIQDYVEQLIPKNIANRYQNMQFVLVAKNGVDGLLTINDNGDVRMVGMDDVLQDRLESICSTNFSRRIVGFQYVIFAKDLKSALFAIDDDGGVHIPGIEGPLQDNLGESLASVKTVGGVPAAAWRGDIVWSERPVLTAQKLSASGFVFSYMPGGEATAGAGVMYVPSLREMPVDAEESHGGGSAGQSLNLSADFAGSNIVNRNPAFRGRILAGARGKPEGNNVNPVTVDDVSTMNDMSDPSYRQGNILPMYNALMDMGVGNIVFIHAPFAAGGRSFVQISRGTVPYENGLKYVKMAKSASDAVGKRYVFKFLGFEHGETDSDNGDCLNPGDYLAKENVYFSGIQIDFKGITGQPDDFLIVIGQVGSRIDTKTGAVDEEGNPTGESVVVQPYSVPAVDQLAYVRQNPATAIMYGPKYMLNWLYNDNSLSHLNAKGKVLQGEYTAQAVHWHLYNAEKKGTWTGLKVKSLTVSGNIADLLCDVPYAPIVIDTTFIADCLNQGISLEKNSAAVQSITIVDGNIIRVEFDKAPASDDYMLIGFTNTALSSSGHVYPLTCFRDSSSVKSRWITRNNAPFPLYNWLCLDRLPMTGEF</sequence>
<evidence type="ECO:0000313" key="2">
    <source>
        <dbReference type="EMBL" id="MFK8973922.1"/>
    </source>
</evidence>
<feature type="domain" description="Lambda-like tail fibre protein N-terminal" evidence="1">
    <location>
        <begin position="7"/>
        <end position="138"/>
    </location>
</feature>
<keyword evidence="3" id="KW-1185">Reference proteome</keyword>
<protein>
    <submittedName>
        <fullName evidence="2">Prophage tail fiber N-terminal domain-containing protein</fullName>
    </submittedName>
</protein>
<accession>A0ABW8QES0</accession>
<dbReference type="SUPFAM" id="SSF49464">
    <property type="entry name" value="Carboxypeptidase regulatory domain-like"/>
    <property type="match status" value="1"/>
</dbReference>
<organism evidence="2 3">
    <name type="scientific">Serratia sarumanii</name>
    <dbReference type="NCBI Taxonomy" id="3020826"/>
    <lineage>
        <taxon>Bacteria</taxon>
        <taxon>Pseudomonadati</taxon>
        <taxon>Pseudomonadota</taxon>
        <taxon>Gammaproteobacteria</taxon>
        <taxon>Enterobacterales</taxon>
        <taxon>Yersiniaceae</taxon>
        <taxon>Serratia</taxon>
    </lineage>
</organism>
<reference evidence="2 3" key="1">
    <citation type="submission" date="2024-11" db="EMBL/GenBank/DDBJ databases">
        <title>Draft genomes of five putative biosurfactant-producing Serratia sp. isolates from Laguna de Bay, Philippines.</title>
        <authorList>
            <person name="Lantican N."/>
            <person name="Barredo G.A."/>
            <person name="Rosana A."/>
            <person name="Siababa A.C."/>
            <person name="Montecillo A."/>
        </authorList>
    </citation>
    <scope>NUCLEOTIDE SEQUENCE [LARGE SCALE GENOMIC DNA]</scope>
    <source>
        <strain evidence="2 3">WS11a</strain>
    </source>
</reference>
<gene>
    <name evidence="2" type="ORF">ACJBEI_01705</name>
</gene>